<protein>
    <recommendedName>
        <fullName evidence="6">Myb/SANT-like DNA-binding domain-containing protein</fullName>
    </recommendedName>
</protein>
<evidence type="ECO:0000259" key="6">
    <source>
        <dbReference type="Pfam" id="PF13837"/>
    </source>
</evidence>
<evidence type="ECO:0000256" key="1">
    <source>
        <dbReference type="ARBA" id="ARBA00004123"/>
    </source>
</evidence>
<feature type="domain" description="Myb/SANT-like DNA-binding" evidence="6">
    <location>
        <begin position="109"/>
        <end position="192"/>
    </location>
</feature>
<dbReference type="EnsemblMetazoa" id="XM_038211738.1">
    <property type="protein sequence ID" value="XP_038067666.1"/>
    <property type="gene ID" value="LOC119737406"/>
</dbReference>
<dbReference type="PANTHER" id="PTHR21654:SF84">
    <property type="entry name" value="SI:DKEY-66I24.7"/>
    <property type="match status" value="1"/>
</dbReference>
<sequence length="297" mass="33075">MADCADSYFRDVTIDFGDGRATFTVDLPTWNAIERQDAEVLQKLKQAYLELGEMCCSKESSSCVTATCTTSTTSATSCVTATCTTSTTSATTNTIASTSKEVPKKVPLCWPESASSVLVGLRSERDYRFHQCKAHKPIWEEIAREVPIDCSGEQCSNKWKSLKRTYMETVDHNSKIGNDRKDCKFYNEFNELYGNKPSTKPTFVMDSGTTACTVNESDTSDHEEQAAPLAAPAASQLATASDEVAPKKKAKKLGRKSPTIAWLDKYAEVQRAEANRRHEEKMRRFDRLLDILEKNEA</sequence>
<dbReference type="InterPro" id="IPR044822">
    <property type="entry name" value="Myb_DNA-bind_4"/>
</dbReference>
<evidence type="ECO:0000313" key="7">
    <source>
        <dbReference type="EnsemblMetazoa" id="XP_038067666.1"/>
    </source>
</evidence>
<dbReference type="Proteomes" id="UP000887568">
    <property type="component" value="Unplaced"/>
</dbReference>
<evidence type="ECO:0000313" key="8">
    <source>
        <dbReference type="Proteomes" id="UP000887568"/>
    </source>
</evidence>
<name>A0A914AWN2_PATMI</name>
<keyword evidence="5" id="KW-0539">Nucleus</keyword>
<accession>A0A914AWN2</accession>
<keyword evidence="8" id="KW-1185">Reference proteome</keyword>
<dbReference type="Gene3D" id="1.10.10.60">
    <property type="entry name" value="Homeodomain-like"/>
    <property type="match status" value="1"/>
</dbReference>
<comment type="subcellular location">
    <subcellularLocation>
        <location evidence="1">Nucleus</location>
    </subcellularLocation>
</comment>
<dbReference type="RefSeq" id="XP_038067666.1">
    <property type="nucleotide sequence ID" value="XM_038211738.1"/>
</dbReference>
<organism evidence="7 8">
    <name type="scientific">Patiria miniata</name>
    <name type="common">Bat star</name>
    <name type="synonym">Asterina miniata</name>
    <dbReference type="NCBI Taxonomy" id="46514"/>
    <lineage>
        <taxon>Eukaryota</taxon>
        <taxon>Metazoa</taxon>
        <taxon>Echinodermata</taxon>
        <taxon>Eleutherozoa</taxon>
        <taxon>Asterozoa</taxon>
        <taxon>Asteroidea</taxon>
        <taxon>Valvatacea</taxon>
        <taxon>Valvatida</taxon>
        <taxon>Asterinidae</taxon>
        <taxon>Patiria</taxon>
    </lineage>
</organism>
<dbReference type="GO" id="GO:0005634">
    <property type="term" value="C:nucleus"/>
    <property type="evidence" value="ECO:0007669"/>
    <property type="project" value="UniProtKB-SubCell"/>
</dbReference>
<reference evidence="7" key="1">
    <citation type="submission" date="2022-11" db="UniProtKB">
        <authorList>
            <consortium name="EnsemblMetazoa"/>
        </authorList>
    </citation>
    <scope>IDENTIFICATION</scope>
</reference>
<dbReference type="OMA" id="ENKENRH"/>
<dbReference type="GO" id="GO:0010468">
    <property type="term" value="P:regulation of gene expression"/>
    <property type="evidence" value="ECO:0007669"/>
    <property type="project" value="UniProtKB-ARBA"/>
</dbReference>
<proteinExistence type="predicted"/>
<dbReference type="OrthoDB" id="5989651at2759"/>
<dbReference type="AlphaFoldDB" id="A0A914AWN2"/>
<dbReference type="GeneID" id="119737406"/>
<dbReference type="Pfam" id="PF13837">
    <property type="entry name" value="Myb_DNA-bind_4"/>
    <property type="match status" value="1"/>
</dbReference>
<keyword evidence="4" id="KW-0804">Transcription</keyword>
<dbReference type="GO" id="GO:0003677">
    <property type="term" value="F:DNA binding"/>
    <property type="evidence" value="ECO:0007669"/>
    <property type="project" value="UniProtKB-KW"/>
</dbReference>
<evidence type="ECO:0000256" key="5">
    <source>
        <dbReference type="ARBA" id="ARBA00023242"/>
    </source>
</evidence>
<evidence type="ECO:0000256" key="2">
    <source>
        <dbReference type="ARBA" id="ARBA00023015"/>
    </source>
</evidence>
<dbReference type="PANTHER" id="PTHR21654">
    <property type="entry name" value="FI21293P1"/>
    <property type="match status" value="1"/>
</dbReference>
<evidence type="ECO:0000256" key="3">
    <source>
        <dbReference type="ARBA" id="ARBA00023125"/>
    </source>
</evidence>
<evidence type="ECO:0000256" key="4">
    <source>
        <dbReference type="ARBA" id="ARBA00023163"/>
    </source>
</evidence>
<keyword evidence="3" id="KW-0238">DNA-binding</keyword>
<keyword evidence="2" id="KW-0805">Transcription regulation</keyword>